<keyword evidence="4" id="KW-0964">Secreted</keyword>
<evidence type="ECO:0000259" key="7">
    <source>
        <dbReference type="Pfam" id="PF22748"/>
    </source>
</evidence>
<proteinExistence type="inferred from homology"/>
<dbReference type="OrthoDB" id="112923at2759"/>
<evidence type="ECO:0000313" key="8">
    <source>
        <dbReference type="EMBL" id="ETO68165.1"/>
    </source>
</evidence>
<keyword evidence="5" id="KW-0732">Signal</keyword>
<accession>A0A080ZNF4</accession>
<dbReference type="GO" id="GO:0043657">
    <property type="term" value="C:host cell"/>
    <property type="evidence" value="ECO:0007669"/>
    <property type="project" value="UniProtKB-SubCell"/>
</dbReference>
<dbReference type="InterPro" id="IPR054463">
    <property type="entry name" value="PexRD54_WY"/>
</dbReference>
<keyword evidence="6" id="KW-0843">Virulence</keyword>
<comment type="similarity">
    <text evidence="3">Belongs to the RxLR effector family.</text>
</comment>
<evidence type="ECO:0000256" key="5">
    <source>
        <dbReference type="ARBA" id="ARBA00022729"/>
    </source>
</evidence>
<feature type="non-terminal residue" evidence="8">
    <location>
        <position position="1"/>
    </location>
</feature>
<comment type="subcellular location">
    <subcellularLocation>
        <location evidence="1">Host cell</location>
    </subcellularLocation>
    <subcellularLocation>
        <location evidence="2">Secreted</location>
    </subcellularLocation>
</comment>
<comment type="caution">
    <text evidence="8">The sequence shown here is derived from an EMBL/GenBank/DDBJ whole genome shotgun (WGS) entry which is preliminary data.</text>
</comment>
<feature type="domain" description="RxLR effector PexRD54 WY" evidence="7">
    <location>
        <begin position="216"/>
        <end position="254"/>
    </location>
</feature>
<feature type="domain" description="RxLR effector PexRD54 WY" evidence="7">
    <location>
        <begin position="305"/>
        <end position="344"/>
    </location>
</feature>
<dbReference type="EMBL" id="ANJA01002755">
    <property type="protein sequence ID" value="ETO68165.1"/>
    <property type="molecule type" value="Genomic_DNA"/>
</dbReference>
<evidence type="ECO:0000256" key="3">
    <source>
        <dbReference type="ARBA" id="ARBA00010400"/>
    </source>
</evidence>
<sequence>RAHVGTRCPVHHPVMERQSSDAGKATFSKFGVDALPSLHLVPTRRYGGRSAAMRQLRVVLLVGSAISNFGVGAHINDQSSTSTRFLQAPELAAHDATTYSNGYEDRGVTNSGVEMLKIALKSIVPESQLEILFKHAASADDVFKILLADNAADDLLNAWLNYMKHINHANTLKKTSLIATLTAHYGDDGMVKIIEAAKQVPSTATIAKRLESELTQFWLGQKYSVDDVFKLLNLERAGDQLFVKPEVVAWVRYVDDFNELNPDGQVSLFSFLTTFYPKEEMLVSMLIAAKKSPITENIAVRIQGEQTKTWLADKKSPADIFTLLKLKEEGALLSSPLFKSWLKYTDEYNMINWDEKVVSIKTLRKHYSDDVLAKMIVTAGNSPSTENLSRRLRSELLREWYDTLKPGDFVFKALKLERTGLKVFERSLFPLWKQYVEFVSLKDPRIKVNFVSPLIKVYGERKLTRILTAAENVPSTKKFATDLLDALLKRWLSEKRNPKDVFSLLRVEGTAADDASRLLYNKYIEDFKAIL</sequence>
<evidence type="ECO:0000256" key="2">
    <source>
        <dbReference type="ARBA" id="ARBA00004613"/>
    </source>
</evidence>
<organism evidence="8 9">
    <name type="scientific">Phytophthora nicotianae P1976</name>
    <dbReference type="NCBI Taxonomy" id="1317066"/>
    <lineage>
        <taxon>Eukaryota</taxon>
        <taxon>Sar</taxon>
        <taxon>Stramenopiles</taxon>
        <taxon>Oomycota</taxon>
        <taxon>Peronosporomycetes</taxon>
        <taxon>Peronosporales</taxon>
        <taxon>Peronosporaceae</taxon>
        <taxon>Phytophthora</taxon>
    </lineage>
</organism>
<dbReference type="GO" id="GO:0005576">
    <property type="term" value="C:extracellular region"/>
    <property type="evidence" value="ECO:0007669"/>
    <property type="project" value="UniProtKB-SubCell"/>
</dbReference>
<evidence type="ECO:0000256" key="6">
    <source>
        <dbReference type="ARBA" id="ARBA00023026"/>
    </source>
</evidence>
<dbReference type="Pfam" id="PF22748">
    <property type="entry name" value="PexRD54_WY"/>
    <property type="match status" value="2"/>
</dbReference>
<protein>
    <recommendedName>
        <fullName evidence="7">RxLR effector PexRD54 WY domain-containing protein</fullName>
    </recommendedName>
</protein>
<reference evidence="8 9" key="1">
    <citation type="submission" date="2013-11" db="EMBL/GenBank/DDBJ databases">
        <title>The Genome Sequence of Phytophthora parasitica P1976.</title>
        <authorList>
            <consortium name="The Broad Institute Genomics Platform"/>
            <person name="Russ C."/>
            <person name="Tyler B."/>
            <person name="Panabieres F."/>
            <person name="Shan W."/>
            <person name="Tripathy S."/>
            <person name="Grunwald N."/>
            <person name="Machado M."/>
            <person name="Johnson C.S."/>
            <person name="Walker B."/>
            <person name="Young S."/>
            <person name="Zeng Q."/>
            <person name="Gargeya S."/>
            <person name="Fitzgerald M."/>
            <person name="Haas B."/>
            <person name="Abouelleil A."/>
            <person name="Allen A.W."/>
            <person name="Alvarado L."/>
            <person name="Arachchi H.M."/>
            <person name="Berlin A.M."/>
            <person name="Chapman S.B."/>
            <person name="Gainer-Dewar J."/>
            <person name="Goldberg J."/>
            <person name="Griggs A."/>
            <person name="Gujja S."/>
            <person name="Hansen M."/>
            <person name="Howarth C."/>
            <person name="Imamovic A."/>
            <person name="Ireland A."/>
            <person name="Larimer J."/>
            <person name="McCowan C."/>
            <person name="Murphy C."/>
            <person name="Pearson M."/>
            <person name="Poon T.W."/>
            <person name="Priest M."/>
            <person name="Roberts A."/>
            <person name="Saif S."/>
            <person name="Shea T."/>
            <person name="Sisk P."/>
            <person name="Sykes S."/>
            <person name="Wortman J."/>
            <person name="Nusbaum C."/>
            <person name="Birren B."/>
        </authorList>
    </citation>
    <scope>NUCLEOTIDE SEQUENCE [LARGE SCALE GENOMIC DNA]</scope>
    <source>
        <strain evidence="8 9">P1976</strain>
    </source>
</reference>
<dbReference type="Proteomes" id="UP000028582">
    <property type="component" value="Unassembled WGS sequence"/>
</dbReference>
<evidence type="ECO:0000256" key="1">
    <source>
        <dbReference type="ARBA" id="ARBA00004340"/>
    </source>
</evidence>
<gene>
    <name evidence="8" type="ORF">F444_14982</name>
</gene>
<evidence type="ECO:0000256" key="4">
    <source>
        <dbReference type="ARBA" id="ARBA00022525"/>
    </source>
</evidence>
<dbReference type="AlphaFoldDB" id="A0A080ZNF4"/>
<evidence type="ECO:0000313" key="9">
    <source>
        <dbReference type="Proteomes" id="UP000028582"/>
    </source>
</evidence>
<name>A0A080ZNF4_PHYNI</name>